<evidence type="ECO:0000313" key="3">
    <source>
        <dbReference type="Proteomes" id="UP000245375"/>
    </source>
</evidence>
<dbReference type="InterPro" id="IPR026444">
    <property type="entry name" value="Secre_tail"/>
</dbReference>
<comment type="caution">
    <text evidence="2">The sequence shown here is derived from an EMBL/GenBank/DDBJ whole genome shotgun (WGS) entry which is preliminary data.</text>
</comment>
<dbReference type="Proteomes" id="UP000245375">
    <property type="component" value="Unassembled WGS sequence"/>
</dbReference>
<organism evidence="2 3">
    <name type="scientific">Algibacter marinivivus</name>
    <dbReference type="NCBI Taxonomy" id="2100723"/>
    <lineage>
        <taxon>Bacteria</taxon>
        <taxon>Pseudomonadati</taxon>
        <taxon>Bacteroidota</taxon>
        <taxon>Flavobacteriia</taxon>
        <taxon>Flavobacteriales</taxon>
        <taxon>Flavobacteriaceae</taxon>
        <taxon>Algibacter</taxon>
    </lineage>
</organism>
<keyword evidence="1" id="KW-0732">Signal</keyword>
<sequence length="369" mass="42458">MKHNYFILLFLTVSFFGFAQTTILCEGVSTYLKFESEEYVPSVTENDDGTFTLLFSEDYITNIFAKYEIYEIRHVFASSNSESLQNMYVLNFDSQNLIIESQQNVSSDIFYFPHYPLDNSNTAIITEEIISTLDGNSFYVTKYNSIGEGSYSEPMQNVPEDFKLKVTFNYDISKGILYAENDGVSPCGNEFSIGLFGVTDYTDASNEFEGLNLWETMSITTSPSEYSQPCHNIEYILYYTLGLCPSPDFSFPTYVEIDKSEEASRVTLRKDTAVFGQEVIELSQSLLSIKENSFEQIKLITSKNNQYPRFTNLKNSKYYIEVFSILGEKIIKKTLYQKNTISLNSFQSGLYIIKLYNSNNDYKTFKYQN</sequence>
<reference evidence="3" key="2">
    <citation type="submission" date="2018-05" db="EMBL/GenBank/DDBJ databases">
        <title>Algibacter marinivivus sp. nov., isolated from sample around a algae.</title>
        <authorList>
            <person name="Lu D."/>
        </authorList>
    </citation>
    <scope>NUCLEOTIDE SEQUENCE [LARGE SCALE GENOMIC DNA]</scope>
    <source>
        <strain evidence="3">ZY111</strain>
    </source>
</reference>
<protein>
    <submittedName>
        <fullName evidence="2">Uncharacterized protein</fullName>
    </submittedName>
</protein>
<evidence type="ECO:0000256" key="1">
    <source>
        <dbReference type="ARBA" id="ARBA00022729"/>
    </source>
</evidence>
<evidence type="ECO:0000313" key="2">
    <source>
        <dbReference type="EMBL" id="PWH84284.1"/>
    </source>
</evidence>
<reference evidence="3" key="3">
    <citation type="submission" date="2018-05" db="EMBL/GenBank/DDBJ databases">
        <authorList>
            <person name="Lu D."/>
        </authorList>
    </citation>
    <scope>NUCLEOTIDE SEQUENCE [LARGE SCALE GENOMIC DNA]</scope>
    <source>
        <strain evidence="3">ZY111</strain>
    </source>
</reference>
<gene>
    <name evidence="2" type="ORF">DIS18_07040</name>
</gene>
<accession>A0A2U2X942</accession>
<proteinExistence type="predicted"/>
<reference evidence="2 3" key="1">
    <citation type="submission" date="2018-05" db="EMBL/GenBank/DDBJ databases">
        <title>Algibacter marinivivus sp. nov., isolated from sample around a algae.</title>
        <authorList>
            <person name="Zhong X."/>
        </authorList>
    </citation>
    <scope>NUCLEOTIDE SEQUENCE [LARGE SCALE GENOMIC DNA]</scope>
    <source>
        <strain evidence="2 3">ZY111</strain>
    </source>
</reference>
<dbReference type="RefSeq" id="WP_109352287.1">
    <property type="nucleotide sequence ID" value="NZ_QFRI01000001.1"/>
</dbReference>
<dbReference type="NCBIfam" id="TIGR04183">
    <property type="entry name" value="Por_Secre_tail"/>
    <property type="match status" value="1"/>
</dbReference>
<dbReference type="OrthoDB" id="1432573at2"/>
<dbReference type="AlphaFoldDB" id="A0A2U2X942"/>
<dbReference type="EMBL" id="QFRI01000001">
    <property type="protein sequence ID" value="PWH84284.1"/>
    <property type="molecule type" value="Genomic_DNA"/>
</dbReference>
<name>A0A2U2X942_9FLAO</name>
<keyword evidence="3" id="KW-1185">Reference proteome</keyword>